<dbReference type="EMBL" id="JAVRRG010000064">
    <property type="protein sequence ID" value="KAK5092068.1"/>
    <property type="molecule type" value="Genomic_DNA"/>
</dbReference>
<gene>
    <name evidence="3" type="ORF">LTR24_005509</name>
</gene>
<sequence>MNSIRQMWLKWKMLKLPWRKQFLAGQDLVGNTYWEFRGANDPSRMRRIVKGPHNIHHGDMQSRISPTWHQWLRHTRFDAPSIQEQQSDVARQVQLKHNAMLADQRWAEKKRYIEKPRPKDEEQTGTRGIAAQTQVADEVRGKMEERAGLPPDAAVNAKERVQHQQEAQPQKPDPWEQERKRQKQAASNPSGTWEPESWSPPPRRR</sequence>
<accession>A0ABR0K8Z6</accession>
<reference evidence="3 4" key="1">
    <citation type="submission" date="2023-08" db="EMBL/GenBank/DDBJ databases">
        <title>Black Yeasts Isolated from many extreme environments.</title>
        <authorList>
            <person name="Coleine C."/>
            <person name="Stajich J.E."/>
            <person name="Selbmann L."/>
        </authorList>
    </citation>
    <scope>NUCLEOTIDE SEQUENCE [LARGE SCALE GENOMIC DNA]</scope>
    <source>
        <strain evidence="3 4">CCFEE 5885</strain>
    </source>
</reference>
<evidence type="ECO:0000256" key="2">
    <source>
        <dbReference type="SAM" id="MobiDB-lite"/>
    </source>
</evidence>
<dbReference type="InterPro" id="IPR007763">
    <property type="entry name" value="NDUFA12"/>
</dbReference>
<evidence type="ECO:0008006" key="5">
    <source>
        <dbReference type="Google" id="ProtNLM"/>
    </source>
</evidence>
<feature type="compositionally biased region" description="Basic and acidic residues" evidence="2">
    <location>
        <begin position="137"/>
        <end position="147"/>
    </location>
</feature>
<evidence type="ECO:0000313" key="4">
    <source>
        <dbReference type="Proteomes" id="UP001345013"/>
    </source>
</evidence>
<dbReference type="Pfam" id="PF05071">
    <property type="entry name" value="NDUFA12"/>
    <property type="match status" value="1"/>
</dbReference>
<proteinExistence type="inferred from homology"/>
<evidence type="ECO:0000313" key="3">
    <source>
        <dbReference type="EMBL" id="KAK5092068.1"/>
    </source>
</evidence>
<dbReference type="PANTHER" id="PTHR32470">
    <property type="entry name" value="ADH DEHYDROGENASE [UBIQUINONE] 1 ALPHA SUBCOMPLEX ASSEMBLY FACTOR 2"/>
    <property type="match status" value="1"/>
</dbReference>
<name>A0ABR0K8Z6_9EURO</name>
<organism evidence="3 4">
    <name type="scientific">Lithohypha guttulata</name>
    <dbReference type="NCBI Taxonomy" id="1690604"/>
    <lineage>
        <taxon>Eukaryota</taxon>
        <taxon>Fungi</taxon>
        <taxon>Dikarya</taxon>
        <taxon>Ascomycota</taxon>
        <taxon>Pezizomycotina</taxon>
        <taxon>Eurotiomycetes</taxon>
        <taxon>Chaetothyriomycetidae</taxon>
        <taxon>Chaetothyriales</taxon>
        <taxon>Trichomeriaceae</taxon>
        <taxon>Lithohypha</taxon>
    </lineage>
</organism>
<keyword evidence="4" id="KW-1185">Reference proteome</keyword>
<comment type="similarity">
    <text evidence="1">Belongs to the complex I NDUFA12 subunit family.</text>
</comment>
<feature type="region of interest" description="Disordered" evidence="2">
    <location>
        <begin position="109"/>
        <end position="205"/>
    </location>
</feature>
<dbReference type="InterPro" id="IPR052618">
    <property type="entry name" value="ComplexI_NDUFA12"/>
</dbReference>
<comment type="caution">
    <text evidence="3">The sequence shown here is derived from an EMBL/GenBank/DDBJ whole genome shotgun (WGS) entry which is preliminary data.</text>
</comment>
<dbReference type="Proteomes" id="UP001345013">
    <property type="component" value="Unassembled WGS sequence"/>
</dbReference>
<evidence type="ECO:0000256" key="1">
    <source>
        <dbReference type="ARBA" id="ARBA00007355"/>
    </source>
</evidence>
<feature type="compositionally biased region" description="Basic and acidic residues" evidence="2">
    <location>
        <begin position="109"/>
        <end position="124"/>
    </location>
</feature>
<dbReference type="PANTHER" id="PTHR32470:SF2">
    <property type="entry name" value="NADH DEHYDROGENASE [UBIQUINONE] 1 ALPHA SUBCOMPLEX ASSEMBLY FACTOR 2"/>
    <property type="match status" value="1"/>
</dbReference>
<protein>
    <recommendedName>
        <fullName evidence="5">NADH dehydrogenase [ubiquinone] 1 alpha subcomplex subunit 12</fullName>
    </recommendedName>
</protein>